<dbReference type="NCBIfam" id="TIGR02824">
    <property type="entry name" value="quinone_pig3"/>
    <property type="match status" value="1"/>
</dbReference>
<evidence type="ECO:0000259" key="3">
    <source>
        <dbReference type="SMART" id="SM00829"/>
    </source>
</evidence>
<dbReference type="Gene3D" id="3.40.50.720">
    <property type="entry name" value="NAD(P)-binding Rossmann-like Domain"/>
    <property type="match status" value="1"/>
</dbReference>
<dbReference type="RefSeq" id="WP_184078230.1">
    <property type="nucleotide sequence ID" value="NZ_JACHDS010000001.1"/>
</dbReference>
<dbReference type="PANTHER" id="PTHR48106:SF8">
    <property type="entry name" value="OS02G0805600 PROTEIN"/>
    <property type="match status" value="1"/>
</dbReference>
<reference evidence="4 5" key="1">
    <citation type="submission" date="2020-08" db="EMBL/GenBank/DDBJ databases">
        <title>Sequencing the genomes of 1000 actinobacteria strains.</title>
        <authorList>
            <person name="Klenk H.-P."/>
        </authorList>
    </citation>
    <scope>NUCLEOTIDE SEQUENCE [LARGE SCALE GENOMIC DNA]</scope>
    <source>
        <strain evidence="4 5">DSM 46659</strain>
    </source>
</reference>
<dbReference type="PANTHER" id="PTHR48106">
    <property type="entry name" value="QUINONE OXIDOREDUCTASE PIG3-RELATED"/>
    <property type="match status" value="1"/>
</dbReference>
<keyword evidence="1" id="KW-0521">NADP</keyword>
<dbReference type="AlphaFoldDB" id="A0A7X0D7B7"/>
<proteinExistence type="predicted"/>
<dbReference type="Pfam" id="PF00107">
    <property type="entry name" value="ADH_zinc_N"/>
    <property type="match status" value="1"/>
</dbReference>
<evidence type="ECO:0000313" key="4">
    <source>
        <dbReference type="EMBL" id="MBB6174288.1"/>
    </source>
</evidence>
<evidence type="ECO:0000256" key="1">
    <source>
        <dbReference type="ARBA" id="ARBA00022857"/>
    </source>
</evidence>
<protein>
    <submittedName>
        <fullName evidence="4">Putative PIG3 family NAD(P)H quinone oxidoreductase</fullName>
    </submittedName>
</protein>
<dbReference type="GO" id="GO:0070402">
    <property type="term" value="F:NADPH binding"/>
    <property type="evidence" value="ECO:0007669"/>
    <property type="project" value="TreeGrafter"/>
</dbReference>
<dbReference type="InterPro" id="IPR011032">
    <property type="entry name" value="GroES-like_sf"/>
</dbReference>
<dbReference type="InterPro" id="IPR013149">
    <property type="entry name" value="ADH-like_C"/>
</dbReference>
<keyword evidence="5" id="KW-1185">Reference proteome</keyword>
<keyword evidence="2" id="KW-0560">Oxidoreductase</keyword>
<dbReference type="Pfam" id="PF08240">
    <property type="entry name" value="ADH_N"/>
    <property type="match status" value="1"/>
</dbReference>
<feature type="domain" description="Enoyl reductase (ER)" evidence="3">
    <location>
        <begin position="10"/>
        <end position="325"/>
    </location>
</feature>
<comment type="caution">
    <text evidence="4">The sequence shown here is derived from an EMBL/GenBank/DDBJ whole genome shotgun (WGS) entry which is preliminary data.</text>
</comment>
<name>A0A7X0D7B7_9ACTN</name>
<dbReference type="Gene3D" id="3.90.180.10">
    <property type="entry name" value="Medium-chain alcohol dehydrogenases, catalytic domain"/>
    <property type="match status" value="1"/>
</dbReference>
<sequence>MHAIVISEPGDADVLVWSEVPDPVPDLGEVLVDVRATAVNRADVAQRQGTYPPPPGASEYPGLECSGTIAELGPGTEGSGWSVGDEVCALLTGGGYAERVAVPVGQLLPVPRGVSLVEAAALPEVACTVWSNLCMVADLRPGETLLVHGGGSGIGTFAVQFACALGARVIVTAGSEAKLERCRELGAAVAINYREEDFAARVKDATGGAGADVILDIMGGSYLESNVRSLAVGGRLVIIGLMGGRKAELDIGRMLVKRLSVQATTLRSRPAEEKARIVAGVAGQVWPLLAAGSVRPVVDHTLPLHQAAAAHRIMESSAHVGKLVLTV</sequence>
<dbReference type="GO" id="GO:0016651">
    <property type="term" value="F:oxidoreductase activity, acting on NAD(P)H"/>
    <property type="evidence" value="ECO:0007669"/>
    <property type="project" value="TreeGrafter"/>
</dbReference>
<dbReference type="CDD" id="cd05276">
    <property type="entry name" value="p53_inducible_oxidoreductase"/>
    <property type="match status" value="1"/>
</dbReference>
<dbReference type="EMBL" id="JACHDS010000001">
    <property type="protein sequence ID" value="MBB6174288.1"/>
    <property type="molecule type" value="Genomic_DNA"/>
</dbReference>
<dbReference type="SUPFAM" id="SSF50129">
    <property type="entry name" value="GroES-like"/>
    <property type="match status" value="1"/>
</dbReference>
<dbReference type="InterPro" id="IPR036291">
    <property type="entry name" value="NAD(P)-bd_dom_sf"/>
</dbReference>
<organism evidence="4 5">
    <name type="scientific">Nocardiopsis mwathae</name>
    <dbReference type="NCBI Taxonomy" id="1472723"/>
    <lineage>
        <taxon>Bacteria</taxon>
        <taxon>Bacillati</taxon>
        <taxon>Actinomycetota</taxon>
        <taxon>Actinomycetes</taxon>
        <taxon>Streptosporangiales</taxon>
        <taxon>Nocardiopsidaceae</taxon>
        <taxon>Nocardiopsis</taxon>
    </lineage>
</organism>
<dbReference type="SUPFAM" id="SSF51735">
    <property type="entry name" value="NAD(P)-binding Rossmann-fold domains"/>
    <property type="match status" value="1"/>
</dbReference>
<dbReference type="SMART" id="SM00829">
    <property type="entry name" value="PKS_ER"/>
    <property type="match status" value="1"/>
</dbReference>
<evidence type="ECO:0000256" key="2">
    <source>
        <dbReference type="ARBA" id="ARBA00023002"/>
    </source>
</evidence>
<dbReference type="InterPro" id="IPR020843">
    <property type="entry name" value="ER"/>
</dbReference>
<evidence type="ECO:0000313" key="5">
    <source>
        <dbReference type="Proteomes" id="UP000546642"/>
    </source>
</evidence>
<gene>
    <name evidence="4" type="ORF">HNR23_004348</name>
</gene>
<dbReference type="InterPro" id="IPR014189">
    <property type="entry name" value="Quinone_OxRdtase_PIG3"/>
</dbReference>
<accession>A0A7X0D7B7</accession>
<dbReference type="InterPro" id="IPR013154">
    <property type="entry name" value="ADH-like_N"/>
</dbReference>
<dbReference type="Proteomes" id="UP000546642">
    <property type="component" value="Unassembled WGS sequence"/>
</dbReference>